<protein>
    <submittedName>
        <fullName evidence="3">Uncharacterized protein</fullName>
    </submittedName>
</protein>
<keyword evidence="2" id="KW-0732">Signal</keyword>
<accession>A0AA88Q5R4</accession>
<evidence type="ECO:0000313" key="3">
    <source>
        <dbReference type="EMBL" id="KAK2907230.1"/>
    </source>
</evidence>
<sequence>MKRDLKKKLLLFSFMLYLTLNVESRHEVNGTSEENITVKFTFQDSDINSKPRPIQENQMQKTHQFTTEQHNSKGSVGHPVLCLSAVWSMES</sequence>
<keyword evidence="4" id="KW-1185">Reference proteome</keyword>
<feature type="compositionally biased region" description="Polar residues" evidence="1">
    <location>
        <begin position="55"/>
        <end position="74"/>
    </location>
</feature>
<feature type="signal peptide" evidence="2">
    <location>
        <begin position="1"/>
        <end position="24"/>
    </location>
</feature>
<reference evidence="3" key="1">
    <citation type="submission" date="2023-08" db="EMBL/GenBank/DDBJ databases">
        <title>Chromosome-level Genome Assembly of mud carp (Cirrhinus molitorella).</title>
        <authorList>
            <person name="Liu H."/>
        </authorList>
    </citation>
    <scope>NUCLEOTIDE SEQUENCE</scope>
    <source>
        <strain evidence="3">Prfri</strain>
        <tissue evidence="3">Muscle</tissue>
    </source>
</reference>
<evidence type="ECO:0000256" key="1">
    <source>
        <dbReference type="SAM" id="MobiDB-lite"/>
    </source>
</evidence>
<proteinExistence type="predicted"/>
<dbReference type="EMBL" id="JAUYZG010000005">
    <property type="protein sequence ID" value="KAK2907230.1"/>
    <property type="molecule type" value="Genomic_DNA"/>
</dbReference>
<evidence type="ECO:0000256" key="2">
    <source>
        <dbReference type="SAM" id="SignalP"/>
    </source>
</evidence>
<feature type="chain" id="PRO_5041665810" evidence="2">
    <location>
        <begin position="25"/>
        <end position="91"/>
    </location>
</feature>
<dbReference type="AlphaFoldDB" id="A0AA88Q5R4"/>
<evidence type="ECO:0000313" key="4">
    <source>
        <dbReference type="Proteomes" id="UP001187343"/>
    </source>
</evidence>
<comment type="caution">
    <text evidence="3">The sequence shown here is derived from an EMBL/GenBank/DDBJ whole genome shotgun (WGS) entry which is preliminary data.</text>
</comment>
<gene>
    <name evidence="3" type="ORF">Q8A67_006215</name>
</gene>
<dbReference type="Proteomes" id="UP001187343">
    <property type="component" value="Unassembled WGS sequence"/>
</dbReference>
<name>A0AA88Q5R4_9TELE</name>
<organism evidence="3 4">
    <name type="scientific">Cirrhinus molitorella</name>
    <name type="common">mud carp</name>
    <dbReference type="NCBI Taxonomy" id="172907"/>
    <lineage>
        <taxon>Eukaryota</taxon>
        <taxon>Metazoa</taxon>
        <taxon>Chordata</taxon>
        <taxon>Craniata</taxon>
        <taxon>Vertebrata</taxon>
        <taxon>Euteleostomi</taxon>
        <taxon>Actinopterygii</taxon>
        <taxon>Neopterygii</taxon>
        <taxon>Teleostei</taxon>
        <taxon>Ostariophysi</taxon>
        <taxon>Cypriniformes</taxon>
        <taxon>Cyprinidae</taxon>
        <taxon>Labeoninae</taxon>
        <taxon>Labeonini</taxon>
        <taxon>Cirrhinus</taxon>
    </lineage>
</organism>
<feature type="region of interest" description="Disordered" evidence="1">
    <location>
        <begin position="47"/>
        <end position="75"/>
    </location>
</feature>